<dbReference type="GO" id="GO:0008813">
    <property type="term" value="F:chorismate lyase activity"/>
    <property type="evidence" value="ECO:0007669"/>
    <property type="project" value="InterPro"/>
</dbReference>
<dbReference type="AlphaFoldDB" id="A0A4R1J8G6"/>
<proteinExistence type="predicted"/>
<accession>A0A4R1J8G6</accession>
<evidence type="ECO:0000256" key="3">
    <source>
        <dbReference type="ARBA" id="ARBA00023239"/>
    </source>
</evidence>
<dbReference type="EMBL" id="SMGD01000017">
    <property type="protein sequence ID" value="TCK46770.1"/>
    <property type="molecule type" value="Genomic_DNA"/>
</dbReference>
<dbReference type="GO" id="GO:0006744">
    <property type="term" value="P:ubiquinone biosynthetic process"/>
    <property type="evidence" value="ECO:0007669"/>
    <property type="project" value="UniProtKB-KW"/>
</dbReference>
<name>A0A4R1J8G6_9GAMM</name>
<sequence>MSHENYSSLFTSIHWQSSLPVKIAPTLCHWLSDKGSLTMRLKSCCEQFAVRQIPVQHAKPYEYEVALLGDFSHYRSREVYLQGDGVDWIFARSLWPDVAPCTVLNELANQPLGSLLFASEQKGNVARHYGYLELAEQTLWARLSIYSYRSIPVLVQELFLPESPAYRRHVNGQ</sequence>
<dbReference type="InterPro" id="IPR028978">
    <property type="entry name" value="Chorismate_lyase_/UTRA_dom_sf"/>
</dbReference>
<evidence type="ECO:0000256" key="1">
    <source>
        <dbReference type="ARBA" id="ARBA00022490"/>
    </source>
</evidence>
<dbReference type="Proteomes" id="UP000295565">
    <property type="component" value="Unassembled WGS sequence"/>
</dbReference>
<dbReference type="SUPFAM" id="SSF64288">
    <property type="entry name" value="Chorismate lyase-like"/>
    <property type="match status" value="1"/>
</dbReference>
<keyword evidence="1" id="KW-0963">Cytoplasm</keyword>
<dbReference type="Gene3D" id="3.40.1410.10">
    <property type="entry name" value="Chorismate lyase-like"/>
    <property type="match status" value="1"/>
</dbReference>
<protein>
    <submittedName>
        <fullName evidence="4">Chorismate lyase</fullName>
    </submittedName>
</protein>
<evidence type="ECO:0000313" key="5">
    <source>
        <dbReference type="Proteomes" id="UP000295565"/>
    </source>
</evidence>
<evidence type="ECO:0000313" key="4">
    <source>
        <dbReference type="EMBL" id="TCK46770.1"/>
    </source>
</evidence>
<dbReference type="Pfam" id="PF04345">
    <property type="entry name" value="Chor_lyase"/>
    <property type="match status" value="1"/>
</dbReference>
<keyword evidence="2" id="KW-0831">Ubiquinone biosynthesis</keyword>
<dbReference type="PANTHER" id="PTHR38683">
    <property type="entry name" value="CHORISMATE PYRUVATE-LYASE"/>
    <property type="match status" value="1"/>
</dbReference>
<gene>
    <name evidence="4" type="ORF">EV690_3358</name>
</gene>
<dbReference type="GO" id="GO:0005829">
    <property type="term" value="C:cytosol"/>
    <property type="evidence" value="ECO:0007669"/>
    <property type="project" value="TreeGrafter"/>
</dbReference>
<dbReference type="PANTHER" id="PTHR38683:SF1">
    <property type="entry name" value="CHORISMATE PYRUVATE-LYASE"/>
    <property type="match status" value="1"/>
</dbReference>
<dbReference type="InterPro" id="IPR007440">
    <property type="entry name" value="Chorismate--pyruvate_lyase"/>
</dbReference>
<dbReference type="RefSeq" id="WP_131914096.1">
    <property type="nucleotide sequence ID" value="NZ_OU594967.1"/>
</dbReference>
<comment type="caution">
    <text evidence="4">The sequence shown here is derived from an EMBL/GenBank/DDBJ whole genome shotgun (WGS) entry which is preliminary data.</text>
</comment>
<keyword evidence="3 4" id="KW-0456">Lyase</keyword>
<keyword evidence="5" id="KW-1185">Reference proteome</keyword>
<evidence type="ECO:0000256" key="2">
    <source>
        <dbReference type="ARBA" id="ARBA00022688"/>
    </source>
</evidence>
<dbReference type="OrthoDB" id="9789493at2"/>
<organism evidence="4 5">
    <name type="scientific">Celerinatantimonas diazotrophica</name>
    <dbReference type="NCBI Taxonomy" id="412034"/>
    <lineage>
        <taxon>Bacteria</taxon>
        <taxon>Pseudomonadati</taxon>
        <taxon>Pseudomonadota</taxon>
        <taxon>Gammaproteobacteria</taxon>
        <taxon>Celerinatantimonadaceae</taxon>
        <taxon>Celerinatantimonas</taxon>
    </lineage>
</organism>
<reference evidence="4 5" key="1">
    <citation type="submission" date="2019-03" db="EMBL/GenBank/DDBJ databases">
        <title>Genomic Encyclopedia of Type Strains, Phase IV (KMG-IV): sequencing the most valuable type-strain genomes for metagenomic binning, comparative biology and taxonomic classification.</title>
        <authorList>
            <person name="Goeker M."/>
        </authorList>
    </citation>
    <scope>NUCLEOTIDE SEQUENCE [LARGE SCALE GENOMIC DNA]</scope>
    <source>
        <strain evidence="4 5">DSM 18577</strain>
    </source>
</reference>